<evidence type="ECO:0000313" key="2">
    <source>
        <dbReference type="EMBL" id="RDI59032.1"/>
    </source>
</evidence>
<feature type="region of interest" description="Disordered" evidence="1">
    <location>
        <begin position="1"/>
        <end position="29"/>
    </location>
</feature>
<comment type="caution">
    <text evidence="2">The sequence shown here is derived from an EMBL/GenBank/DDBJ whole genome shotgun (WGS) entry which is preliminary data.</text>
</comment>
<feature type="compositionally biased region" description="Basic and acidic residues" evidence="1">
    <location>
        <begin position="8"/>
        <end position="28"/>
    </location>
</feature>
<proteinExistence type="predicted"/>
<reference evidence="2 3" key="1">
    <citation type="submission" date="2018-07" db="EMBL/GenBank/DDBJ databases">
        <title>Genomic Encyclopedia of Type Strains, Phase IV (KMG-IV): sequencing the most valuable type-strain genomes for metagenomic binning, comparative biology and taxonomic classification.</title>
        <authorList>
            <person name="Goeker M."/>
        </authorList>
    </citation>
    <scope>NUCLEOTIDE SEQUENCE [LARGE SCALE GENOMIC DNA]</scope>
    <source>
        <strain evidence="2 3">DSM 44290</strain>
    </source>
</reference>
<dbReference type="EMBL" id="QQBC01000020">
    <property type="protein sequence ID" value="RDI59032.1"/>
    <property type="molecule type" value="Genomic_DNA"/>
</dbReference>
<accession>A0A370HKE3</accession>
<gene>
    <name evidence="2" type="ORF">DFR76_12035</name>
</gene>
<sequence length="50" mass="5668">MGKRGNRKVGEPRDHHIIVESEQRDPPDLRSLSRAILALAKQAQEPHKDS</sequence>
<dbReference type="AlphaFoldDB" id="A0A370HKE3"/>
<keyword evidence="3" id="KW-1185">Reference proteome</keyword>
<name>A0A370HKE3_9NOCA</name>
<organism evidence="2 3">
    <name type="scientific">Nocardia pseudobrasiliensis</name>
    <dbReference type="NCBI Taxonomy" id="45979"/>
    <lineage>
        <taxon>Bacteria</taxon>
        <taxon>Bacillati</taxon>
        <taxon>Actinomycetota</taxon>
        <taxon>Actinomycetes</taxon>
        <taxon>Mycobacteriales</taxon>
        <taxon>Nocardiaceae</taxon>
        <taxon>Nocardia</taxon>
    </lineage>
</organism>
<evidence type="ECO:0000256" key="1">
    <source>
        <dbReference type="SAM" id="MobiDB-lite"/>
    </source>
</evidence>
<protein>
    <submittedName>
        <fullName evidence="2">Uncharacterized protein</fullName>
    </submittedName>
</protein>
<evidence type="ECO:0000313" key="3">
    <source>
        <dbReference type="Proteomes" id="UP000254869"/>
    </source>
</evidence>
<dbReference type="Proteomes" id="UP000254869">
    <property type="component" value="Unassembled WGS sequence"/>
</dbReference>